<dbReference type="InterPro" id="IPR036388">
    <property type="entry name" value="WH-like_DNA-bd_sf"/>
</dbReference>
<organism evidence="1">
    <name type="scientific">marine sediment metagenome</name>
    <dbReference type="NCBI Taxonomy" id="412755"/>
    <lineage>
        <taxon>unclassified sequences</taxon>
        <taxon>metagenomes</taxon>
        <taxon>ecological metagenomes</taxon>
    </lineage>
</organism>
<dbReference type="InterPro" id="IPR012872">
    <property type="entry name" value="DUF1670"/>
</dbReference>
<protein>
    <recommendedName>
        <fullName evidence="2">HTH deoR-type domain-containing protein</fullName>
    </recommendedName>
</protein>
<name>A0A0F9IGT2_9ZZZZ</name>
<proteinExistence type="predicted"/>
<gene>
    <name evidence="1" type="ORF">LCGC14_1581220</name>
</gene>
<dbReference type="Gene3D" id="1.10.10.10">
    <property type="entry name" value="Winged helix-like DNA-binding domain superfamily/Winged helix DNA-binding domain"/>
    <property type="match status" value="1"/>
</dbReference>
<evidence type="ECO:0000313" key="1">
    <source>
        <dbReference type="EMBL" id="KKM26791.1"/>
    </source>
</evidence>
<dbReference type="AlphaFoldDB" id="A0A0F9IGT2"/>
<sequence>MKGILTYWVRDRVDSFKSVKLTLCSDDDLSTAGTSEMRRMRLVRLLEESRKQNMSLSHGDLSMILLVSRATIKRDFNHLRKLGLVGPNGGGDG</sequence>
<reference evidence="1" key="1">
    <citation type="journal article" date="2015" name="Nature">
        <title>Complex archaea that bridge the gap between prokaryotes and eukaryotes.</title>
        <authorList>
            <person name="Spang A."/>
            <person name="Saw J.H."/>
            <person name="Jorgensen S.L."/>
            <person name="Zaremba-Niedzwiedzka K."/>
            <person name="Martijn J."/>
            <person name="Lind A.E."/>
            <person name="van Eijk R."/>
            <person name="Schleper C."/>
            <person name="Guy L."/>
            <person name="Ettema T.J."/>
        </authorList>
    </citation>
    <scope>NUCLEOTIDE SEQUENCE</scope>
</reference>
<evidence type="ECO:0008006" key="2">
    <source>
        <dbReference type="Google" id="ProtNLM"/>
    </source>
</evidence>
<dbReference type="InterPro" id="IPR036390">
    <property type="entry name" value="WH_DNA-bd_sf"/>
</dbReference>
<accession>A0A0F9IGT2</accession>
<dbReference type="Pfam" id="PF07900">
    <property type="entry name" value="DUF1670"/>
    <property type="match status" value="1"/>
</dbReference>
<dbReference type="EMBL" id="LAZR01012449">
    <property type="protein sequence ID" value="KKM26791.1"/>
    <property type="molecule type" value="Genomic_DNA"/>
</dbReference>
<comment type="caution">
    <text evidence="1">The sequence shown here is derived from an EMBL/GenBank/DDBJ whole genome shotgun (WGS) entry which is preliminary data.</text>
</comment>
<dbReference type="SUPFAM" id="SSF46785">
    <property type="entry name" value="Winged helix' DNA-binding domain"/>
    <property type="match status" value="1"/>
</dbReference>